<dbReference type="Gene3D" id="3.60.21.10">
    <property type="match status" value="1"/>
</dbReference>
<organism evidence="5 6">
    <name type="scientific">Megasphaera vaginalis</name>
    <name type="common">ex Srinivasan et al. 2021</name>
    <dbReference type="NCBI Taxonomy" id="1111454"/>
    <lineage>
        <taxon>Bacteria</taxon>
        <taxon>Bacillati</taxon>
        <taxon>Bacillota</taxon>
        <taxon>Negativicutes</taxon>
        <taxon>Veillonellales</taxon>
        <taxon>Veillonellaceae</taxon>
        <taxon>Megasphaera</taxon>
    </lineage>
</organism>
<dbReference type="InterPro" id="IPR004843">
    <property type="entry name" value="Calcineurin-like_PHP"/>
</dbReference>
<dbReference type="PROSITE" id="PS00786">
    <property type="entry name" value="5_NUCLEOTIDASE_2"/>
    <property type="match status" value="1"/>
</dbReference>
<dbReference type="SUPFAM" id="SSF55816">
    <property type="entry name" value="5'-nucleotidase (syn. UDP-sugar hydrolase), C-terminal domain"/>
    <property type="match status" value="1"/>
</dbReference>
<dbReference type="CDD" id="cd00845">
    <property type="entry name" value="MPP_UshA_N_like"/>
    <property type="match status" value="1"/>
</dbReference>
<evidence type="ECO:0000313" key="6">
    <source>
        <dbReference type="Proteomes" id="UP000017090"/>
    </source>
</evidence>
<dbReference type="OrthoDB" id="7820733at2"/>
<keyword evidence="2" id="KW-0378">Hydrolase</keyword>
<evidence type="ECO:0000256" key="1">
    <source>
        <dbReference type="ARBA" id="ARBA00022729"/>
    </source>
</evidence>
<dbReference type="InterPro" id="IPR006146">
    <property type="entry name" value="5'-Nucleotdase_CS"/>
</dbReference>
<dbReference type="InterPro" id="IPR036907">
    <property type="entry name" value="5'-Nucleotdase_C_sf"/>
</dbReference>
<dbReference type="AlphaFoldDB" id="U7UB30"/>
<dbReference type="Proteomes" id="UP000017090">
    <property type="component" value="Unassembled WGS sequence"/>
</dbReference>
<dbReference type="GO" id="GO:0046872">
    <property type="term" value="F:metal ion binding"/>
    <property type="evidence" value="ECO:0007669"/>
    <property type="project" value="InterPro"/>
</dbReference>
<evidence type="ECO:0000313" key="5">
    <source>
        <dbReference type="EMBL" id="ERT56531.1"/>
    </source>
</evidence>
<dbReference type="GO" id="GO:0009166">
    <property type="term" value="P:nucleotide catabolic process"/>
    <property type="evidence" value="ECO:0007669"/>
    <property type="project" value="InterPro"/>
</dbReference>
<dbReference type="PATRIC" id="fig|1111454.3.peg.2208"/>
<dbReference type="STRING" id="1111454.HMPREF1250_1570"/>
<dbReference type="PANTHER" id="PTHR11575">
    <property type="entry name" value="5'-NUCLEOTIDASE-RELATED"/>
    <property type="match status" value="1"/>
</dbReference>
<dbReference type="SUPFAM" id="SSF56300">
    <property type="entry name" value="Metallo-dependent phosphatases"/>
    <property type="match status" value="1"/>
</dbReference>
<dbReference type="PANTHER" id="PTHR11575:SF24">
    <property type="entry name" value="5'-NUCLEOTIDASE"/>
    <property type="match status" value="1"/>
</dbReference>
<keyword evidence="1 2" id="KW-0732">Signal</keyword>
<protein>
    <submittedName>
        <fullName evidence="5">5'-nucleotidase, C-terminal domain protein</fullName>
    </submittedName>
</protein>
<comment type="caution">
    <text evidence="5">The sequence shown here is derived from an EMBL/GenBank/DDBJ whole genome shotgun (WGS) entry which is preliminary data.</text>
</comment>
<feature type="domain" description="5'-Nucleotidase C-terminal" evidence="4">
    <location>
        <begin position="307"/>
        <end position="483"/>
    </location>
</feature>
<dbReference type="RefSeq" id="WP_023054694.1">
    <property type="nucleotide sequence ID" value="NZ_AWXA01000062.1"/>
</dbReference>
<feature type="domain" description="Calcineurin-like phosphoesterase" evidence="3">
    <location>
        <begin position="28"/>
        <end position="239"/>
    </location>
</feature>
<evidence type="ECO:0000259" key="3">
    <source>
        <dbReference type="Pfam" id="PF00149"/>
    </source>
</evidence>
<dbReference type="Pfam" id="PF00149">
    <property type="entry name" value="Metallophos"/>
    <property type="match status" value="1"/>
</dbReference>
<dbReference type="Gene3D" id="3.90.780.10">
    <property type="entry name" value="5'-Nucleotidase, C-terminal domain"/>
    <property type="match status" value="1"/>
</dbReference>
<proteinExistence type="inferred from homology"/>
<dbReference type="InterPro" id="IPR008334">
    <property type="entry name" value="5'-Nucleotdase_C"/>
</dbReference>
<dbReference type="InterPro" id="IPR006179">
    <property type="entry name" value="5_nucleotidase/apyrase"/>
</dbReference>
<accession>U7UB30</accession>
<feature type="chain" id="PRO_5005147994" evidence="2">
    <location>
        <begin position="22"/>
        <end position="528"/>
    </location>
</feature>
<dbReference type="InterPro" id="IPR029052">
    <property type="entry name" value="Metallo-depent_PP-like"/>
</dbReference>
<dbReference type="GO" id="GO:0000166">
    <property type="term" value="F:nucleotide binding"/>
    <property type="evidence" value="ECO:0007669"/>
    <property type="project" value="UniProtKB-KW"/>
</dbReference>
<gene>
    <name evidence="5" type="ORF">HMPREF1250_1570</name>
</gene>
<dbReference type="Pfam" id="PF02872">
    <property type="entry name" value="5_nucleotid_C"/>
    <property type="match status" value="1"/>
</dbReference>
<comment type="similarity">
    <text evidence="2">Belongs to the 5'-nucleotidase family.</text>
</comment>
<name>U7UB30_9FIRM</name>
<feature type="signal peptide" evidence="2">
    <location>
        <begin position="1"/>
        <end position="21"/>
    </location>
</feature>
<dbReference type="eggNOG" id="COG0737">
    <property type="taxonomic scope" value="Bacteria"/>
</dbReference>
<keyword evidence="6" id="KW-1185">Reference proteome</keyword>
<evidence type="ECO:0000259" key="4">
    <source>
        <dbReference type="Pfam" id="PF02872"/>
    </source>
</evidence>
<evidence type="ECO:0000256" key="2">
    <source>
        <dbReference type="RuleBase" id="RU362119"/>
    </source>
</evidence>
<dbReference type="GO" id="GO:0016788">
    <property type="term" value="F:hydrolase activity, acting on ester bonds"/>
    <property type="evidence" value="ECO:0007669"/>
    <property type="project" value="InterPro"/>
</dbReference>
<dbReference type="PRINTS" id="PR01607">
    <property type="entry name" value="APYRASEFAMLY"/>
</dbReference>
<sequence>MKGKLAALAAFVLLAWGPAMAADLSNLVILHTNDSHGFDQMTETEQGMAVVAALKKEYENQGCDVLLVDGGDAIQDNNLVNLSKGRSAIAIMNKAGYDAMTLGNHEFDYGQDVLLQRVREASFPVISANVFVAATGRTLVQPRMMIHKGDVKVGIFGLTTPDTVVSTNPKNVYGLTILNDRALYENAQHEVDLLRKDNCDVVIALGHLGSDPGSSGHRSEDLLQHVNGIDIFIDGHDHKIKNAYVNGTLLAEAGCHTENIGKISHDGGLWREELLPYSAGRRQDKATKAVIDAEAAAVAAALARELGRSEVLLNGNRVPGVRTMETNLGDFVADAVLWQARMADPFGTPVDAALVNGGGLRDSLKSGNITVGDIHAVLPYGNQICTLSLTGETLLEIMEAATAEIPEPMGAFPQIAGLTMTVNTKVPYERGPAYEHSTAYAPRRPGARVTIHEVGGKPFDLKATYRLATFEFICRGGDAYGALTIPGKGTSSIIGYVDTDAVEHYLTEALNGRIDSRYGSPQGRITLL</sequence>
<keyword evidence="2" id="KW-0547">Nucleotide-binding</keyword>
<reference evidence="5 6" key="1">
    <citation type="submission" date="2013-09" db="EMBL/GenBank/DDBJ databases">
        <authorList>
            <person name="Durkin A.S."/>
            <person name="Haft D.R."/>
            <person name="McCorrison J."/>
            <person name="Torralba M."/>
            <person name="Gillis M."/>
            <person name="Haft D.H."/>
            <person name="Methe B."/>
            <person name="Sutton G."/>
            <person name="Nelson K.E."/>
        </authorList>
    </citation>
    <scope>NUCLEOTIDE SEQUENCE [LARGE SCALE GENOMIC DNA]</scope>
    <source>
        <strain evidence="5 6">BV3C16-1</strain>
    </source>
</reference>
<dbReference type="EMBL" id="AWXA01000062">
    <property type="protein sequence ID" value="ERT56531.1"/>
    <property type="molecule type" value="Genomic_DNA"/>
</dbReference>